<name>A0A4Y2S4K3_ARAVE</name>
<evidence type="ECO:0000313" key="1">
    <source>
        <dbReference type="EMBL" id="GBN83082.1"/>
    </source>
</evidence>
<reference evidence="1 2" key="1">
    <citation type="journal article" date="2019" name="Sci. Rep.">
        <title>Orb-weaving spider Araneus ventricosus genome elucidates the spidroin gene catalogue.</title>
        <authorList>
            <person name="Kono N."/>
            <person name="Nakamura H."/>
            <person name="Ohtoshi R."/>
            <person name="Moran D.A.P."/>
            <person name="Shinohara A."/>
            <person name="Yoshida Y."/>
            <person name="Fujiwara M."/>
            <person name="Mori M."/>
            <person name="Tomita M."/>
            <person name="Arakawa K."/>
        </authorList>
    </citation>
    <scope>NUCLEOTIDE SEQUENCE [LARGE SCALE GENOMIC DNA]</scope>
</reference>
<proteinExistence type="predicted"/>
<organism evidence="1 2">
    <name type="scientific">Araneus ventricosus</name>
    <name type="common">Orbweaver spider</name>
    <name type="synonym">Epeira ventricosa</name>
    <dbReference type="NCBI Taxonomy" id="182803"/>
    <lineage>
        <taxon>Eukaryota</taxon>
        <taxon>Metazoa</taxon>
        <taxon>Ecdysozoa</taxon>
        <taxon>Arthropoda</taxon>
        <taxon>Chelicerata</taxon>
        <taxon>Arachnida</taxon>
        <taxon>Araneae</taxon>
        <taxon>Araneomorphae</taxon>
        <taxon>Entelegynae</taxon>
        <taxon>Araneoidea</taxon>
        <taxon>Araneidae</taxon>
        <taxon>Araneus</taxon>
    </lineage>
</organism>
<accession>A0A4Y2S4K3</accession>
<comment type="caution">
    <text evidence="1">The sequence shown here is derived from an EMBL/GenBank/DDBJ whole genome shotgun (WGS) entry which is preliminary data.</text>
</comment>
<evidence type="ECO:0000313" key="2">
    <source>
        <dbReference type="Proteomes" id="UP000499080"/>
    </source>
</evidence>
<evidence type="ECO:0008006" key="3">
    <source>
        <dbReference type="Google" id="ProtNLM"/>
    </source>
</evidence>
<gene>
    <name evidence="1" type="ORF">AVEN_233315_1</name>
</gene>
<protein>
    <recommendedName>
        <fullName evidence="3">RING-type domain-containing protein</fullName>
    </recommendedName>
</protein>
<keyword evidence="2" id="KW-1185">Reference proteome</keyword>
<dbReference type="Proteomes" id="UP000499080">
    <property type="component" value="Unassembled WGS sequence"/>
</dbReference>
<dbReference type="SUPFAM" id="SSF57850">
    <property type="entry name" value="RING/U-box"/>
    <property type="match status" value="1"/>
</dbReference>
<dbReference type="EMBL" id="BGPR01019839">
    <property type="protein sequence ID" value="GBN83082.1"/>
    <property type="molecule type" value="Genomic_DNA"/>
</dbReference>
<dbReference type="AlphaFoldDB" id="A0A4Y2S4K3"/>
<sequence length="109" mass="13055">MIVCGLCRELLHFWDLNYVLSCCDKFHFECILDCFELEDLSECPRCYEPLSDWDREFLHSFVRHVELGLPRPRCAFLWNMRLMKEDELVECPTCGDPINEWDMAMLTRA</sequence>